<keyword evidence="4" id="KW-0812">Transmembrane</keyword>
<organism evidence="8 9">
    <name type="scientific">Acorus calamus</name>
    <name type="common">Sweet flag</name>
    <dbReference type="NCBI Taxonomy" id="4465"/>
    <lineage>
        <taxon>Eukaryota</taxon>
        <taxon>Viridiplantae</taxon>
        <taxon>Streptophyta</taxon>
        <taxon>Embryophyta</taxon>
        <taxon>Tracheophyta</taxon>
        <taxon>Spermatophyta</taxon>
        <taxon>Magnoliopsida</taxon>
        <taxon>Liliopsida</taxon>
        <taxon>Acoraceae</taxon>
        <taxon>Acorus</taxon>
    </lineage>
</organism>
<evidence type="ECO:0000256" key="3">
    <source>
        <dbReference type="ARBA" id="ARBA00022597"/>
    </source>
</evidence>
<dbReference type="GO" id="GO:0008506">
    <property type="term" value="F:sucrose:proton symporter activity"/>
    <property type="evidence" value="ECO:0007669"/>
    <property type="project" value="TreeGrafter"/>
</dbReference>
<keyword evidence="9" id="KW-1185">Reference proteome</keyword>
<comment type="caution">
    <text evidence="8">The sequence shown here is derived from an EMBL/GenBank/DDBJ whole genome shotgun (WGS) entry which is preliminary data.</text>
</comment>
<name>A0AAV9E6U9_ACOCL</name>
<evidence type="ECO:0000256" key="6">
    <source>
        <dbReference type="ARBA" id="ARBA00022989"/>
    </source>
</evidence>
<evidence type="ECO:0000256" key="4">
    <source>
        <dbReference type="ARBA" id="ARBA00022692"/>
    </source>
</evidence>
<keyword evidence="2" id="KW-0813">Transport</keyword>
<dbReference type="PANTHER" id="PTHR19432">
    <property type="entry name" value="SUGAR TRANSPORTER"/>
    <property type="match status" value="1"/>
</dbReference>
<sequence>MPFQIWKEKAIYFSWSYHDLCCCDCYKISADIGYLFGDTKEHCRDFKGTRTGAAIVFVIGFWILDLANNTVQGPARALLADLSGPQQSNSANAIFCSWMAVGNVLGFSAGSTGNWHRWLPFLTTKACCEACGNLKGGLLVAVYETFATCDAFGAAHHGPYLAVISFLSIKGNAPLKTASYVLFAFLGFPHSVTYSVPFSVTAELTADTGGGQDDRISWSRPMGRSAFVSGILAIKKLPHLSRNSYKSSGFHGFG</sequence>
<evidence type="ECO:0000256" key="5">
    <source>
        <dbReference type="ARBA" id="ARBA00022847"/>
    </source>
</evidence>
<keyword evidence="5" id="KW-0769">Symport</keyword>
<keyword evidence="7" id="KW-0472">Membrane</keyword>
<evidence type="ECO:0000256" key="1">
    <source>
        <dbReference type="ARBA" id="ARBA00004141"/>
    </source>
</evidence>
<dbReference type="Proteomes" id="UP001180020">
    <property type="component" value="Unassembled WGS sequence"/>
</dbReference>
<dbReference type="PANTHER" id="PTHR19432:SF35">
    <property type="entry name" value="SOLUTE CARRIER FAMILY 45 MEMBER 3 ISOFORM X1"/>
    <property type="match status" value="1"/>
</dbReference>
<keyword evidence="6" id="KW-1133">Transmembrane helix</keyword>
<accession>A0AAV9E6U9</accession>
<dbReference type="GO" id="GO:0016020">
    <property type="term" value="C:membrane"/>
    <property type="evidence" value="ECO:0007669"/>
    <property type="project" value="UniProtKB-SubCell"/>
</dbReference>
<reference evidence="8" key="1">
    <citation type="journal article" date="2023" name="Nat. Commun.">
        <title>Diploid and tetraploid genomes of Acorus and the evolution of monocots.</title>
        <authorList>
            <person name="Ma L."/>
            <person name="Liu K.W."/>
            <person name="Li Z."/>
            <person name="Hsiao Y.Y."/>
            <person name="Qi Y."/>
            <person name="Fu T."/>
            <person name="Tang G.D."/>
            <person name="Zhang D."/>
            <person name="Sun W.H."/>
            <person name="Liu D.K."/>
            <person name="Li Y."/>
            <person name="Chen G.Z."/>
            <person name="Liu X.D."/>
            <person name="Liao X.Y."/>
            <person name="Jiang Y.T."/>
            <person name="Yu X."/>
            <person name="Hao Y."/>
            <person name="Huang J."/>
            <person name="Zhao X.W."/>
            <person name="Ke S."/>
            <person name="Chen Y.Y."/>
            <person name="Wu W.L."/>
            <person name="Hsu J.L."/>
            <person name="Lin Y.F."/>
            <person name="Huang M.D."/>
            <person name="Li C.Y."/>
            <person name="Huang L."/>
            <person name="Wang Z.W."/>
            <person name="Zhao X."/>
            <person name="Zhong W.Y."/>
            <person name="Peng D.H."/>
            <person name="Ahmad S."/>
            <person name="Lan S."/>
            <person name="Zhang J.S."/>
            <person name="Tsai W.C."/>
            <person name="Van de Peer Y."/>
            <person name="Liu Z.J."/>
        </authorList>
    </citation>
    <scope>NUCLEOTIDE SEQUENCE</scope>
    <source>
        <strain evidence="8">CP</strain>
    </source>
</reference>
<evidence type="ECO:0000256" key="7">
    <source>
        <dbReference type="ARBA" id="ARBA00023136"/>
    </source>
</evidence>
<evidence type="ECO:0000256" key="2">
    <source>
        <dbReference type="ARBA" id="ARBA00022448"/>
    </source>
</evidence>
<reference evidence="8" key="2">
    <citation type="submission" date="2023-06" db="EMBL/GenBank/DDBJ databases">
        <authorList>
            <person name="Ma L."/>
            <person name="Liu K.-W."/>
            <person name="Li Z."/>
            <person name="Hsiao Y.-Y."/>
            <person name="Qi Y."/>
            <person name="Fu T."/>
            <person name="Tang G."/>
            <person name="Zhang D."/>
            <person name="Sun W.-H."/>
            <person name="Liu D.-K."/>
            <person name="Li Y."/>
            <person name="Chen G.-Z."/>
            <person name="Liu X.-D."/>
            <person name="Liao X.-Y."/>
            <person name="Jiang Y.-T."/>
            <person name="Yu X."/>
            <person name="Hao Y."/>
            <person name="Huang J."/>
            <person name="Zhao X.-W."/>
            <person name="Ke S."/>
            <person name="Chen Y.-Y."/>
            <person name="Wu W.-L."/>
            <person name="Hsu J.-L."/>
            <person name="Lin Y.-F."/>
            <person name="Huang M.-D."/>
            <person name="Li C.-Y."/>
            <person name="Huang L."/>
            <person name="Wang Z.-W."/>
            <person name="Zhao X."/>
            <person name="Zhong W.-Y."/>
            <person name="Peng D.-H."/>
            <person name="Ahmad S."/>
            <person name="Lan S."/>
            <person name="Zhang J.-S."/>
            <person name="Tsai W.-C."/>
            <person name="Van De Peer Y."/>
            <person name="Liu Z.-J."/>
        </authorList>
    </citation>
    <scope>NUCLEOTIDE SEQUENCE</scope>
    <source>
        <strain evidence="8">CP</strain>
        <tissue evidence="8">Leaves</tissue>
    </source>
</reference>
<keyword evidence="3" id="KW-0762">Sugar transport</keyword>
<evidence type="ECO:0000313" key="8">
    <source>
        <dbReference type="EMBL" id="KAK1309456.1"/>
    </source>
</evidence>
<dbReference type="AlphaFoldDB" id="A0AAV9E6U9"/>
<evidence type="ECO:0000313" key="9">
    <source>
        <dbReference type="Proteomes" id="UP001180020"/>
    </source>
</evidence>
<comment type="subcellular location">
    <subcellularLocation>
        <location evidence="1">Membrane</location>
        <topology evidence="1">Multi-pass membrane protein</topology>
    </subcellularLocation>
</comment>
<protein>
    <submittedName>
        <fullName evidence="8">Sucrose transport protein SUC3</fullName>
    </submittedName>
</protein>
<proteinExistence type="predicted"/>
<dbReference type="EMBL" id="JAUJYO010000009">
    <property type="protein sequence ID" value="KAK1309456.1"/>
    <property type="molecule type" value="Genomic_DNA"/>
</dbReference>
<gene>
    <name evidence="8" type="primary">SUC3</name>
    <name evidence="8" type="ORF">QJS10_CPA09g00613</name>
</gene>